<organism evidence="1 2">
    <name type="scientific">Temnothorax curvispinosus</name>
    <dbReference type="NCBI Taxonomy" id="300111"/>
    <lineage>
        <taxon>Eukaryota</taxon>
        <taxon>Metazoa</taxon>
        <taxon>Ecdysozoa</taxon>
        <taxon>Arthropoda</taxon>
        <taxon>Hexapoda</taxon>
        <taxon>Insecta</taxon>
        <taxon>Pterygota</taxon>
        <taxon>Neoptera</taxon>
        <taxon>Endopterygota</taxon>
        <taxon>Hymenoptera</taxon>
        <taxon>Apocrita</taxon>
        <taxon>Aculeata</taxon>
        <taxon>Formicoidea</taxon>
        <taxon>Formicidae</taxon>
        <taxon>Myrmicinae</taxon>
        <taxon>Temnothorax</taxon>
    </lineage>
</organism>
<dbReference type="RefSeq" id="XP_024872411.1">
    <property type="nucleotide sequence ID" value="XM_025016643.1"/>
</dbReference>
<gene>
    <name evidence="2" type="primary">LOC112454980</name>
</gene>
<dbReference type="InterPro" id="IPR005312">
    <property type="entry name" value="DUF1759"/>
</dbReference>
<dbReference type="Pfam" id="PF03564">
    <property type="entry name" value="DUF1759"/>
    <property type="match status" value="1"/>
</dbReference>
<dbReference type="AlphaFoldDB" id="A0A6J1PT30"/>
<dbReference type="Proteomes" id="UP000504618">
    <property type="component" value="Unplaced"/>
</dbReference>
<dbReference type="GeneID" id="112454980"/>
<dbReference type="OrthoDB" id="7551542at2759"/>
<accession>A0A6J1PT30</accession>
<dbReference type="PANTHER" id="PTHR22954">
    <property type="entry name" value="RETROVIRAL PROTEASE-RELATED"/>
    <property type="match status" value="1"/>
</dbReference>
<protein>
    <submittedName>
        <fullName evidence="2">Uncharacterized protein LOC112454980</fullName>
    </submittedName>
</protein>
<name>A0A6J1PT30_9HYME</name>
<evidence type="ECO:0000313" key="2">
    <source>
        <dbReference type="RefSeq" id="XP_024872411.1"/>
    </source>
</evidence>
<keyword evidence="1" id="KW-1185">Reference proteome</keyword>
<evidence type="ECO:0000313" key="1">
    <source>
        <dbReference type="Proteomes" id="UP000504618"/>
    </source>
</evidence>
<reference evidence="2" key="1">
    <citation type="submission" date="2025-08" db="UniProtKB">
        <authorList>
            <consortium name="RefSeq"/>
        </authorList>
    </citation>
    <scope>IDENTIFICATION</scope>
    <source>
        <tissue evidence="2">Whole body</tissue>
    </source>
</reference>
<sequence>MEAAKKKRTVMRTAFTRALNDLVLRITDANTGATDLTELQVFLQVLEEKNKALEEANSVYITCLIETENVKTETIDAEMTSNDEYKRKYIRARMAAMTHLPTAANNAGNNTMNSVVDKTHLVSAQPMIKLPKIELKKFSGDVKEWLPFWSQFKKIHEDANINKGDKFQYLLQAMTPESRAAELVASFPPIEENYDGAIASLKNRFGRDEVLVEVYVRELLKLVMQNVMKGGIHSRFLYLRSS</sequence>
<dbReference type="PANTHER" id="PTHR22954:SF3">
    <property type="entry name" value="PROTEIN CBG08539"/>
    <property type="match status" value="1"/>
</dbReference>
<proteinExistence type="predicted"/>